<evidence type="ECO:0000256" key="1">
    <source>
        <dbReference type="SAM" id="MobiDB-lite"/>
    </source>
</evidence>
<keyword evidence="4" id="KW-0012">Acyltransferase</keyword>
<feature type="transmembrane region" description="Helical" evidence="2">
    <location>
        <begin position="162"/>
        <end position="188"/>
    </location>
</feature>
<name>A0A1H4W8C3_9PSEU</name>
<accession>A0A1H4W8C3</accession>
<keyword evidence="5" id="KW-1185">Reference proteome</keyword>
<proteinExistence type="predicted"/>
<feature type="transmembrane region" description="Helical" evidence="2">
    <location>
        <begin position="88"/>
        <end position="110"/>
    </location>
</feature>
<evidence type="ECO:0000313" key="4">
    <source>
        <dbReference type="EMBL" id="SEC89513.1"/>
    </source>
</evidence>
<feature type="compositionally biased region" description="Pro residues" evidence="1">
    <location>
        <begin position="354"/>
        <end position="366"/>
    </location>
</feature>
<feature type="region of interest" description="Disordered" evidence="1">
    <location>
        <begin position="354"/>
        <end position="377"/>
    </location>
</feature>
<feature type="compositionally biased region" description="Low complexity" evidence="1">
    <location>
        <begin position="367"/>
        <end position="377"/>
    </location>
</feature>
<dbReference type="EMBL" id="FNSO01000004">
    <property type="protein sequence ID" value="SEC89513.1"/>
    <property type="molecule type" value="Genomic_DNA"/>
</dbReference>
<feature type="domain" description="Acyltransferase 3" evidence="3">
    <location>
        <begin position="14"/>
        <end position="331"/>
    </location>
</feature>
<protein>
    <submittedName>
        <fullName evidence="4">Peptidoglycan/LPS O-acetylase OafA/YrhL, contains acyltransferase and SGNH-hydrolase domains</fullName>
    </submittedName>
</protein>
<feature type="transmembrane region" description="Helical" evidence="2">
    <location>
        <begin position="209"/>
        <end position="235"/>
    </location>
</feature>
<dbReference type="InterPro" id="IPR050879">
    <property type="entry name" value="Acyltransferase_3"/>
</dbReference>
<feature type="transmembrane region" description="Helical" evidence="2">
    <location>
        <begin position="16"/>
        <end position="35"/>
    </location>
</feature>
<dbReference type="STRING" id="208445.SAMN04489727_5495"/>
<dbReference type="GO" id="GO:0016787">
    <property type="term" value="F:hydrolase activity"/>
    <property type="evidence" value="ECO:0007669"/>
    <property type="project" value="UniProtKB-KW"/>
</dbReference>
<dbReference type="PANTHER" id="PTHR23028">
    <property type="entry name" value="ACETYLTRANSFERASE"/>
    <property type="match status" value="1"/>
</dbReference>
<keyword evidence="4" id="KW-0808">Transferase</keyword>
<dbReference type="AlphaFoldDB" id="A0A1H4W8C3"/>
<organism evidence="4 5">
    <name type="scientific">Amycolatopsis tolypomycina</name>
    <dbReference type="NCBI Taxonomy" id="208445"/>
    <lineage>
        <taxon>Bacteria</taxon>
        <taxon>Bacillati</taxon>
        <taxon>Actinomycetota</taxon>
        <taxon>Actinomycetes</taxon>
        <taxon>Pseudonocardiales</taxon>
        <taxon>Pseudonocardiaceae</taxon>
        <taxon>Amycolatopsis</taxon>
    </lineage>
</organism>
<reference evidence="5" key="1">
    <citation type="submission" date="2016-10" db="EMBL/GenBank/DDBJ databases">
        <authorList>
            <person name="Varghese N."/>
            <person name="Submissions S."/>
        </authorList>
    </citation>
    <scope>NUCLEOTIDE SEQUENCE [LARGE SCALE GENOMIC DNA]</scope>
    <source>
        <strain evidence="5">DSM 44544</strain>
    </source>
</reference>
<dbReference type="GO" id="GO:0016747">
    <property type="term" value="F:acyltransferase activity, transferring groups other than amino-acyl groups"/>
    <property type="evidence" value="ECO:0007669"/>
    <property type="project" value="InterPro"/>
</dbReference>
<keyword evidence="4" id="KW-0378">Hydrolase</keyword>
<gene>
    <name evidence="4" type="ORF">SAMN04489727_5495</name>
</gene>
<feature type="transmembrane region" description="Helical" evidence="2">
    <location>
        <begin position="317"/>
        <end position="339"/>
    </location>
</feature>
<keyword evidence="2" id="KW-0472">Membrane</keyword>
<evidence type="ECO:0000259" key="3">
    <source>
        <dbReference type="Pfam" id="PF01757"/>
    </source>
</evidence>
<evidence type="ECO:0000256" key="2">
    <source>
        <dbReference type="SAM" id="Phobius"/>
    </source>
</evidence>
<keyword evidence="2" id="KW-0812">Transmembrane</keyword>
<feature type="transmembrane region" description="Helical" evidence="2">
    <location>
        <begin position="241"/>
        <end position="257"/>
    </location>
</feature>
<dbReference type="Pfam" id="PF01757">
    <property type="entry name" value="Acyl_transf_3"/>
    <property type="match status" value="1"/>
</dbReference>
<dbReference type="InterPro" id="IPR002656">
    <property type="entry name" value="Acyl_transf_3_dom"/>
</dbReference>
<keyword evidence="2" id="KW-1133">Transmembrane helix</keyword>
<dbReference type="RefSeq" id="WP_244170328.1">
    <property type="nucleotide sequence ID" value="NZ_FNSO01000004.1"/>
</dbReference>
<feature type="transmembrane region" description="Helical" evidence="2">
    <location>
        <begin position="47"/>
        <end position="68"/>
    </location>
</feature>
<evidence type="ECO:0000313" key="5">
    <source>
        <dbReference type="Proteomes" id="UP000199622"/>
    </source>
</evidence>
<sequence length="377" mass="42006">MPISSKIHANPNTGFAWLRMIGAITVIVDHSMPLLHPQRLTIFPASWHMSPGYIALMGFFAMSGYQIQDSWARDPSWWRFAARRLLRIMPPLVVVLLVTVFVIGPLVTTWPAHDYWTHIQTWRYLVGTTVLFYLQHDLPGVFANNPYPFSVNGALWTLPMELLGYGLVLVAGVIVLIGVPRWFLFLVLGGMVYTDSVLRATFEYHGAGGSLLTVPVGSTVSFLVPFVIGVVLHAYRDRIPLKPWVALVLFGAYLGLSQTPASRYALALSAAYGAITLATHWPRKLEVAAPYVYGSYGTYIWGFPIQQLLILAGVRHVWLLILLAVPLAYAVGQLSWNYVEKPTQRLRRHLRPPAPVRRPVAAPPQLPATAAAPLRRS</sequence>
<dbReference type="Proteomes" id="UP000199622">
    <property type="component" value="Unassembled WGS sequence"/>
</dbReference>